<dbReference type="AlphaFoldDB" id="A0A8H4PPE6"/>
<reference evidence="1 2" key="1">
    <citation type="journal article" date="2020" name="Genome Biol. Evol.">
        <title>A new high-quality draft genome assembly of the Chinese cordyceps Ophiocordyceps sinensis.</title>
        <authorList>
            <person name="Shu R."/>
            <person name="Zhang J."/>
            <person name="Meng Q."/>
            <person name="Zhang H."/>
            <person name="Zhou G."/>
            <person name="Li M."/>
            <person name="Wu P."/>
            <person name="Zhao Y."/>
            <person name="Chen C."/>
            <person name="Qin Q."/>
        </authorList>
    </citation>
    <scope>NUCLEOTIDE SEQUENCE [LARGE SCALE GENOMIC DNA]</scope>
    <source>
        <strain evidence="1 2">IOZ07</strain>
    </source>
</reference>
<dbReference type="EMBL" id="JAAVMX010000005">
    <property type="protein sequence ID" value="KAF4507640.1"/>
    <property type="molecule type" value="Genomic_DNA"/>
</dbReference>
<dbReference type="Proteomes" id="UP000557566">
    <property type="component" value="Unassembled WGS sequence"/>
</dbReference>
<accession>A0A8H4PPE6</accession>
<proteinExistence type="predicted"/>
<organism evidence="1 2">
    <name type="scientific">Ophiocordyceps sinensis</name>
    <dbReference type="NCBI Taxonomy" id="72228"/>
    <lineage>
        <taxon>Eukaryota</taxon>
        <taxon>Fungi</taxon>
        <taxon>Dikarya</taxon>
        <taxon>Ascomycota</taxon>
        <taxon>Pezizomycotina</taxon>
        <taxon>Sordariomycetes</taxon>
        <taxon>Hypocreomycetidae</taxon>
        <taxon>Hypocreales</taxon>
        <taxon>Ophiocordycipitaceae</taxon>
        <taxon>Ophiocordyceps</taxon>
    </lineage>
</organism>
<keyword evidence="2" id="KW-1185">Reference proteome</keyword>
<name>A0A8H4PPE6_9HYPO</name>
<comment type="caution">
    <text evidence="1">The sequence shown here is derived from an EMBL/GenBank/DDBJ whole genome shotgun (WGS) entry which is preliminary data.</text>
</comment>
<sequence>MDAASASPRATAAGWKRTPMQKPVGAPWHVALSPSDLAKLMHGFIPREMEDKWFCYAEDPDAEGNLFVRLCRSWTGAEMYTLRLRAPSEADGAEVTQITWEDSGDGEAGAKKMAAQLCRALLGCDFPVS</sequence>
<evidence type="ECO:0000313" key="1">
    <source>
        <dbReference type="EMBL" id="KAF4507640.1"/>
    </source>
</evidence>
<gene>
    <name evidence="1" type="ORF">G6O67_004117</name>
</gene>
<protein>
    <submittedName>
        <fullName evidence="1">Uncharacterized protein</fullName>
    </submittedName>
</protein>
<dbReference type="OrthoDB" id="4521980at2759"/>
<evidence type="ECO:0000313" key="2">
    <source>
        <dbReference type="Proteomes" id="UP000557566"/>
    </source>
</evidence>